<name>A0A8T2N067_9TELE</name>
<evidence type="ECO:0000256" key="2">
    <source>
        <dbReference type="ARBA" id="ARBA00024927"/>
    </source>
</evidence>
<dbReference type="PANTHER" id="PTHR10300">
    <property type="entry name" value="CALCIPRESSIN"/>
    <property type="match status" value="1"/>
</dbReference>
<evidence type="ECO:0008006" key="6">
    <source>
        <dbReference type="Google" id="ProtNLM"/>
    </source>
</evidence>
<dbReference type="InterPro" id="IPR012677">
    <property type="entry name" value="Nucleotide-bd_a/b_plait_sf"/>
</dbReference>
<accession>A0A8T2N067</accession>
<sequence length="236" mass="26539">MRRSAKAEWEWASVSLPLNVTVCSVIQTQHRRLREVFVQERFEALFRIYDEQTSFQMFKSFRRVRISFRTPEAAARARIELHESDFNGKKLKLYFAQVQNSGEDIDKSYLAPPQPVKQFLISPPASPPVGWSQSEDATPVINYDLLCAVAKLGPGTWLGKAYSVDGAGVLLSRGVRGDNIVVESGGEKYELHAGTESTPSVVVHVCESETEDEDEARPKQKIVQTRRPDGPPKVYN</sequence>
<dbReference type="PANTHER" id="PTHR10300:SF6">
    <property type="entry name" value="CALCIPRESSIN-3"/>
    <property type="match status" value="1"/>
</dbReference>
<dbReference type="InterPro" id="IPR006931">
    <property type="entry name" value="Calcipressin"/>
</dbReference>
<dbReference type="OrthoDB" id="17212at2759"/>
<reference evidence="4" key="1">
    <citation type="thesis" date="2021" institute="BYU ScholarsArchive" country="Provo, UT, USA">
        <title>Applications of and Algorithms for Genome Assembly and Genomic Analyses with an Emphasis on Marine Teleosts.</title>
        <authorList>
            <person name="Pickett B.D."/>
        </authorList>
    </citation>
    <scope>NUCLEOTIDE SEQUENCE</scope>
    <source>
        <strain evidence="4">HI-2016</strain>
    </source>
</reference>
<dbReference type="FunFam" id="3.30.70.330:FF:000092">
    <property type="entry name" value="Calcipressin-2 isoform 2"/>
    <property type="match status" value="1"/>
</dbReference>
<comment type="similarity">
    <text evidence="1">Belongs to the RCAN family.</text>
</comment>
<evidence type="ECO:0000256" key="3">
    <source>
        <dbReference type="SAM" id="MobiDB-lite"/>
    </source>
</evidence>
<proteinExistence type="inferred from homology"/>
<protein>
    <recommendedName>
        <fullName evidence="6">Regulator of calcineurin 3</fullName>
    </recommendedName>
</protein>
<dbReference type="GO" id="GO:0003676">
    <property type="term" value="F:nucleic acid binding"/>
    <property type="evidence" value="ECO:0007669"/>
    <property type="project" value="InterPro"/>
</dbReference>
<dbReference type="Gene3D" id="3.30.70.330">
    <property type="match status" value="1"/>
</dbReference>
<dbReference type="SUPFAM" id="SSF54928">
    <property type="entry name" value="RNA-binding domain, RBD"/>
    <property type="match status" value="1"/>
</dbReference>
<keyword evidence="5" id="KW-1185">Reference proteome</keyword>
<gene>
    <name evidence="4" type="ORF">JZ751_011380</name>
</gene>
<evidence type="ECO:0000313" key="4">
    <source>
        <dbReference type="EMBL" id="KAG9333544.1"/>
    </source>
</evidence>
<evidence type="ECO:0000313" key="5">
    <source>
        <dbReference type="Proteomes" id="UP000824540"/>
    </source>
</evidence>
<dbReference type="Proteomes" id="UP000824540">
    <property type="component" value="Unassembled WGS sequence"/>
</dbReference>
<dbReference type="GO" id="GO:0005737">
    <property type="term" value="C:cytoplasm"/>
    <property type="evidence" value="ECO:0007669"/>
    <property type="project" value="TreeGrafter"/>
</dbReference>
<comment type="function">
    <text evidence="2">Inhibits calcineurin-dependent transcriptional responses by binding to the catalytic domain of calcineurin A. Could play a role during central nervous system development.</text>
</comment>
<dbReference type="Pfam" id="PF04847">
    <property type="entry name" value="Calcipressin"/>
    <property type="match status" value="1"/>
</dbReference>
<feature type="region of interest" description="Disordered" evidence="3">
    <location>
        <begin position="206"/>
        <end position="236"/>
    </location>
</feature>
<dbReference type="GO" id="GO:0005634">
    <property type="term" value="C:nucleus"/>
    <property type="evidence" value="ECO:0007669"/>
    <property type="project" value="TreeGrafter"/>
</dbReference>
<dbReference type="AlphaFoldDB" id="A0A8T2N067"/>
<dbReference type="EMBL" id="JAFBMS010000192">
    <property type="protein sequence ID" value="KAG9333544.1"/>
    <property type="molecule type" value="Genomic_DNA"/>
</dbReference>
<dbReference type="GO" id="GO:0019722">
    <property type="term" value="P:calcium-mediated signaling"/>
    <property type="evidence" value="ECO:0007669"/>
    <property type="project" value="InterPro"/>
</dbReference>
<evidence type="ECO:0000256" key="1">
    <source>
        <dbReference type="ARBA" id="ARBA00008209"/>
    </source>
</evidence>
<dbReference type="InterPro" id="IPR035979">
    <property type="entry name" value="RBD_domain_sf"/>
</dbReference>
<comment type="caution">
    <text evidence="4">The sequence shown here is derived from an EMBL/GenBank/DDBJ whole genome shotgun (WGS) entry which is preliminary data.</text>
</comment>
<organism evidence="4 5">
    <name type="scientific">Albula glossodonta</name>
    <name type="common">roundjaw bonefish</name>
    <dbReference type="NCBI Taxonomy" id="121402"/>
    <lineage>
        <taxon>Eukaryota</taxon>
        <taxon>Metazoa</taxon>
        <taxon>Chordata</taxon>
        <taxon>Craniata</taxon>
        <taxon>Vertebrata</taxon>
        <taxon>Euteleostomi</taxon>
        <taxon>Actinopterygii</taxon>
        <taxon>Neopterygii</taxon>
        <taxon>Teleostei</taxon>
        <taxon>Albuliformes</taxon>
        <taxon>Albulidae</taxon>
        <taxon>Albula</taxon>
    </lineage>
</organism>
<dbReference type="GO" id="GO:0008597">
    <property type="term" value="F:calcium-dependent protein serine/threonine phosphatase regulator activity"/>
    <property type="evidence" value="ECO:0007669"/>
    <property type="project" value="TreeGrafter"/>
</dbReference>